<dbReference type="Proteomes" id="UP000017831">
    <property type="component" value="Unassembled WGS sequence"/>
</dbReference>
<dbReference type="PATRIC" id="fig|1121098.3.peg.1287"/>
<dbReference type="RefSeq" id="WP_005938584.1">
    <property type="nucleotide sequence ID" value="NZ_KB890408.1"/>
</dbReference>
<dbReference type="AlphaFoldDB" id="U6RJW4"/>
<dbReference type="GeneID" id="60062725"/>
<sequence length="101" mass="11154">MKKVLVLLAVVLGLGTSVVFAEGVKDAKKEQTVKKSPDFIEIYMNDVPETIMDTLACEGAMIKQAFLSYGADGSRIYKVIILTSSLEETTRYFSEDGKVIR</sequence>
<dbReference type="OrthoDB" id="1050106at2"/>
<protein>
    <submittedName>
        <fullName evidence="2">Uncharacterized protein</fullName>
    </submittedName>
</protein>
<feature type="chain" id="PRO_5004676480" evidence="1">
    <location>
        <begin position="22"/>
        <end position="101"/>
    </location>
</feature>
<keyword evidence="3" id="KW-1185">Reference proteome</keyword>
<feature type="signal peptide" evidence="1">
    <location>
        <begin position="1"/>
        <end position="21"/>
    </location>
</feature>
<accession>U6RJW4</accession>
<organism evidence="2 3">
    <name type="scientific">Phocaeicola massiliensis B84634 = Timone 84634 = DSM 17679 = JCM 13223</name>
    <dbReference type="NCBI Taxonomy" id="1121098"/>
    <lineage>
        <taxon>Bacteria</taxon>
        <taxon>Pseudomonadati</taxon>
        <taxon>Bacteroidota</taxon>
        <taxon>Bacteroidia</taxon>
        <taxon>Bacteroidales</taxon>
        <taxon>Bacteroidaceae</taxon>
        <taxon>Phocaeicola</taxon>
    </lineage>
</organism>
<evidence type="ECO:0000313" key="3">
    <source>
        <dbReference type="Proteomes" id="UP000017831"/>
    </source>
</evidence>
<keyword evidence="1" id="KW-0732">Signal</keyword>
<dbReference type="eggNOG" id="ENOG5030PIV">
    <property type="taxonomic scope" value="Bacteria"/>
</dbReference>
<dbReference type="HOGENOM" id="CLU_155057_0_0_10"/>
<comment type="caution">
    <text evidence="2">The sequence shown here is derived from an EMBL/GenBank/DDBJ whole genome shotgun (WGS) entry which is preliminary data.</text>
</comment>
<evidence type="ECO:0000256" key="1">
    <source>
        <dbReference type="SAM" id="SignalP"/>
    </source>
</evidence>
<reference evidence="2 3" key="1">
    <citation type="submission" date="2013-04" db="EMBL/GenBank/DDBJ databases">
        <title>The Genome Sequence of Bacteroides massiliensis DSM 17679.</title>
        <authorList>
            <consortium name="The Broad Institute Genomics Platform"/>
            <person name="Earl A."/>
            <person name="Ward D."/>
            <person name="Feldgarden M."/>
            <person name="Gevers D."/>
            <person name="Martens E."/>
            <person name="Fenner L."/>
            <person name="Roux V."/>
            <person name="Mallet M.N."/>
            <person name="Raoult D."/>
            <person name="Walker B."/>
            <person name="Young S."/>
            <person name="Zeng Q."/>
            <person name="Gargeya S."/>
            <person name="Fitzgerald M."/>
            <person name="Haas B."/>
            <person name="Abouelleil A."/>
            <person name="Allen A.W."/>
            <person name="Alvarado L."/>
            <person name="Arachchi H.M."/>
            <person name="Berlin A.M."/>
            <person name="Chapman S.B."/>
            <person name="Gainer-Dewar J."/>
            <person name="Goldberg J."/>
            <person name="Griggs A."/>
            <person name="Gujja S."/>
            <person name="Hansen M."/>
            <person name="Howarth C."/>
            <person name="Imamovic A."/>
            <person name="Ireland A."/>
            <person name="Larimer J."/>
            <person name="McCowan C."/>
            <person name="Murphy C."/>
            <person name="Pearson M."/>
            <person name="Poon T.W."/>
            <person name="Priest M."/>
            <person name="Roberts A."/>
            <person name="Saif S."/>
            <person name="Shea T."/>
            <person name="Sisk P."/>
            <person name="Sykes S."/>
            <person name="Wortman J."/>
            <person name="Nusbaum C."/>
            <person name="Birren B."/>
        </authorList>
    </citation>
    <scope>NUCLEOTIDE SEQUENCE [LARGE SCALE GENOMIC DNA]</scope>
    <source>
        <strain evidence="3">B84634 / Timone 84634 / DSM 17679 / JCM 13223</strain>
    </source>
</reference>
<name>U6RJW4_9BACT</name>
<gene>
    <name evidence="2" type="ORF">HMPREF1534_01265</name>
</gene>
<dbReference type="EMBL" id="AQHY01000013">
    <property type="protein sequence ID" value="EOA56347.1"/>
    <property type="molecule type" value="Genomic_DNA"/>
</dbReference>
<evidence type="ECO:0000313" key="2">
    <source>
        <dbReference type="EMBL" id="EOA56347.1"/>
    </source>
</evidence>
<proteinExistence type="predicted"/>